<proteinExistence type="predicted"/>
<dbReference type="AlphaFoldDB" id="A0A4Z1H9N9"/>
<evidence type="ECO:0000313" key="1">
    <source>
        <dbReference type="EMBL" id="TGO44911.1"/>
    </source>
</evidence>
<dbReference type="EMBL" id="PQXJ01000719">
    <property type="protein sequence ID" value="TGO44911.1"/>
    <property type="molecule type" value="Genomic_DNA"/>
</dbReference>
<comment type="caution">
    <text evidence="1">The sequence shown here is derived from an EMBL/GenBank/DDBJ whole genome shotgun (WGS) entry which is preliminary data.</text>
</comment>
<keyword evidence="2" id="KW-1185">Reference proteome</keyword>
<dbReference type="Proteomes" id="UP000297452">
    <property type="component" value="Unassembled WGS sequence"/>
</dbReference>
<reference evidence="1 2" key="1">
    <citation type="submission" date="2017-12" db="EMBL/GenBank/DDBJ databases">
        <title>Comparative genomics of Botrytis spp.</title>
        <authorList>
            <person name="Valero-Jimenez C.A."/>
            <person name="Tapia P."/>
            <person name="Veloso J."/>
            <person name="Silva-Moreno E."/>
            <person name="Staats M."/>
            <person name="Valdes J.H."/>
            <person name="Van Kan J.A.L."/>
        </authorList>
    </citation>
    <scope>NUCLEOTIDE SEQUENCE [LARGE SCALE GENOMIC DNA]</scope>
    <source>
        <strain evidence="1 2">MUCL2120</strain>
    </source>
</reference>
<protein>
    <submittedName>
        <fullName evidence="1">Uncharacterized protein</fullName>
    </submittedName>
</protein>
<organism evidence="1 2">
    <name type="scientific">Botryotinia narcissicola</name>
    <dbReference type="NCBI Taxonomy" id="278944"/>
    <lineage>
        <taxon>Eukaryota</taxon>
        <taxon>Fungi</taxon>
        <taxon>Dikarya</taxon>
        <taxon>Ascomycota</taxon>
        <taxon>Pezizomycotina</taxon>
        <taxon>Leotiomycetes</taxon>
        <taxon>Helotiales</taxon>
        <taxon>Sclerotiniaceae</taxon>
        <taxon>Botryotinia</taxon>
    </lineage>
</organism>
<name>A0A4Z1H9N9_9HELO</name>
<gene>
    <name evidence="1" type="ORF">BOTNAR_0722g00020</name>
</gene>
<evidence type="ECO:0000313" key="2">
    <source>
        <dbReference type="Proteomes" id="UP000297452"/>
    </source>
</evidence>
<sequence length="77" mass="8661">MLLNGIFEGDIEREAPLPKYRLIECTSNKGPSPFRKVFVSLETRIIPKAISASLYTVTLLTLSYNDLAKWSTVSARE</sequence>
<accession>A0A4Z1H9N9</accession>